<comment type="caution">
    <text evidence="2">The sequence shown here is derived from an EMBL/GenBank/DDBJ whole genome shotgun (WGS) entry which is preliminary data.</text>
</comment>
<keyword evidence="3" id="KW-1185">Reference proteome</keyword>
<feature type="compositionally biased region" description="Polar residues" evidence="1">
    <location>
        <begin position="506"/>
        <end position="522"/>
    </location>
</feature>
<dbReference type="GeneID" id="70134949"/>
<feature type="region of interest" description="Disordered" evidence="1">
    <location>
        <begin position="463"/>
        <end position="522"/>
    </location>
</feature>
<dbReference type="RefSeq" id="XP_045951804.1">
    <property type="nucleotide sequence ID" value="XM_046106058.1"/>
</dbReference>
<sequence length="565" mass="64144">MQDLEWELQQSRIRIANDFISRSVLEYTMRFNELDHDIETNDLPRLRDAIKQLCQKVGLLVKEKALTFEAYQALIEKWSLRPEDTQSTLGQLTTSGSRVLGVHNSISDFDALPPLQLVLYGLGDDVTEASETIRAVLQLPSDFNQTTTVEPPRNETTDFEVQVGSAPPHSPYHAEGVEDVQSTIDVHDDTRLSSYSLVLDEAPLQELESSYFHRDRTPSADRLLINRQDDSVRTIQSFQLSAEEFPIINKDYPDDIYIIRCPDPYCVGWQFEHNPFLLGQAINHYLRYHPGVLKNGYITRQIIWEVSAIKVVGMDQSEVRRRARAKHQRWTCNPSQDSWTEKFYLEPSDSYNSQNQPKQPRLSSDVCVPGSPILGSIDHENNEVNDPCAGRAASSSDNSRHHTPFVCSTHDSEYIDDVFDDAYLDNRSRTMPKLNKNPVHVTIESAEHTAGWPTEDVSLDMESVWPNSSSSHSPHLHSSKRRKLASDQSNPPVTLKRKGLKKLGVESTSSTGINETRLSNPAESNIDLAEQAVHASRNYQDARSSLDMTSTDRFDPIARWFAREH</sequence>
<dbReference type="AlphaFoldDB" id="A0A9P8UBS4"/>
<accession>A0A9P8UBS4</accession>
<dbReference type="Proteomes" id="UP000758603">
    <property type="component" value="Unassembled WGS sequence"/>
</dbReference>
<protein>
    <submittedName>
        <fullName evidence="2">Uncharacterized protein</fullName>
    </submittedName>
</protein>
<evidence type="ECO:0000313" key="2">
    <source>
        <dbReference type="EMBL" id="KAH6645290.1"/>
    </source>
</evidence>
<evidence type="ECO:0000313" key="3">
    <source>
        <dbReference type="Proteomes" id="UP000758603"/>
    </source>
</evidence>
<feature type="region of interest" description="Disordered" evidence="1">
    <location>
        <begin position="373"/>
        <end position="402"/>
    </location>
</feature>
<dbReference type="EMBL" id="JAGPXC010000011">
    <property type="protein sequence ID" value="KAH6645290.1"/>
    <property type="molecule type" value="Genomic_DNA"/>
</dbReference>
<evidence type="ECO:0000256" key="1">
    <source>
        <dbReference type="SAM" id="MobiDB-lite"/>
    </source>
</evidence>
<name>A0A9P8UBS4_9PEZI</name>
<gene>
    <name evidence="2" type="ORF">BKA67DRAFT_651127</name>
</gene>
<feature type="compositionally biased region" description="Basic residues" evidence="1">
    <location>
        <begin position="474"/>
        <end position="483"/>
    </location>
</feature>
<proteinExistence type="predicted"/>
<reference evidence="2" key="1">
    <citation type="journal article" date="2021" name="Nat. Commun.">
        <title>Genetic determinants of endophytism in the Arabidopsis root mycobiome.</title>
        <authorList>
            <person name="Mesny F."/>
            <person name="Miyauchi S."/>
            <person name="Thiergart T."/>
            <person name="Pickel B."/>
            <person name="Atanasova L."/>
            <person name="Karlsson M."/>
            <person name="Huettel B."/>
            <person name="Barry K.W."/>
            <person name="Haridas S."/>
            <person name="Chen C."/>
            <person name="Bauer D."/>
            <person name="Andreopoulos W."/>
            <person name="Pangilinan J."/>
            <person name="LaButti K."/>
            <person name="Riley R."/>
            <person name="Lipzen A."/>
            <person name="Clum A."/>
            <person name="Drula E."/>
            <person name="Henrissat B."/>
            <person name="Kohler A."/>
            <person name="Grigoriev I.V."/>
            <person name="Martin F.M."/>
            <person name="Hacquard S."/>
        </authorList>
    </citation>
    <scope>NUCLEOTIDE SEQUENCE</scope>
    <source>
        <strain evidence="2">MPI-SDFR-AT-0073</strain>
    </source>
</reference>
<organism evidence="2 3">
    <name type="scientific">Truncatella angustata</name>
    <dbReference type="NCBI Taxonomy" id="152316"/>
    <lineage>
        <taxon>Eukaryota</taxon>
        <taxon>Fungi</taxon>
        <taxon>Dikarya</taxon>
        <taxon>Ascomycota</taxon>
        <taxon>Pezizomycotina</taxon>
        <taxon>Sordariomycetes</taxon>
        <taxon>Xylariomycetidae</taxon>
        <taxon>Amphisphaeriales</taxon>
        <taxon>Sporocadaceae</taxon>
        <taxon>Truncatella</taxon>
    </lineage>
</organism>